<dbReference type="Pfam" id="PF03547">
    <property type="entry name" value="Mem_trans"/>
    <property type="match status" value="1"/>
</dbReference>
<dbReference type="PANTHER" id="PTHR36838:SF3">
    <property type="entry name" value="TRANSPORTER AUXIN EFFLUX CARRIER EC FAMILY"/>
    <property type="match status" value="1"/>
</dbReference>
<feature type="compositionally biased region" description="Basic and acidic residues" evidence="7">
    <location>
        <begin position="205"/>
        <end position="215"/>
    </location>
</feature>
<evidence type="ECO:0000256" key="2">
    <source>
        <dbReference type="ARBA" id="ARBA00022448"/>
    </source>
</evidence>
<feature type="transmembrane region" description="Helical" evidence="8">
    <location>
        <begin position="337"/>
        <end position="358"/>
    </location>
</feature>
<evidence type="ECO:0000313" key="10">
    <source>
        <dbReference type="Proteomes" id="UP000179807"/>
    </source>
</evidence>
<feature type="transmembrane region" description="Helical" evidence="8">
    <location>
        <begin position="269"/>
        <end position="293"/>
    </location>
</feature>
<keyword evidence="3" id="KW-1003">Cell membrane</keyword>
<dbReference type="AlphaFoldDB" id="A0A1J4JXE9"/>
<feature type="transmembrane region" description="Helical" evidence="8">
    <location>
        <begin position="12"/>
        <end position="34"/>
    </location>
</feature>
<feature type="region of interest" description="Disordered" evidence="7">
    <location>
        <begin position="158"/>
        <end position="262"/>
    </location>
</feature>
<organism evidence="9 10">
    <name type="scientific">Tritrichomonas foetus</name>
    <dbReference type="NCBI Taxonomy" id="1144522"/>
    <lineage>
        <taxon>Eukaryota</taxon>
        <taxon>Metamonada</taxon>
        <taxon>Parabasalia</taxon>
        <taxon>Tritrichomonadida</taxon>
        <taxon>Tritrichomonadidae</taxon>
        <taxon>Tritrichomonas</taxon>
    </lineage>
</organism>
<evidence type="ECO:0000256" key="1">
    <source>
        <dbReference type="ARBA" id="ARBA00004141"/>
    </source>
</evidence>
<protein>
    <submittedName>
        <fullName evidence="9">Auxin Efflux Carrier family protein</fullName>
    </submittedName>
</protein>
<keyword evidence="10" id="KW-1185">Reference proteome</keyword>
<name>A0A1J4JXE9_9EUKA</name>
<dbReference type="Proteomes" id="UP000179807">
    <property type="component" value="Unassembled WGS sequence"/>
</dbReference>
<keyword evidence="4 8" id="KW-0812">Transmembrane</keyword>
<feature type="transmembrane region" description="Helical" evidence="8">
    <location>
        <begin position="46"/>
        <end position="66"/>
    </location>
</feature>
<reference evidence="9" key="1">
    <citation type="submission" date="2016-10" db="EMBL/GenBank/DDBJ databases">
        <authorList>
            <person name="Benchimol M."/>
            <person name="Almeida L.G."/>
            <person name="Vasconcelos A.T."/>
            <person name="Perreira-Neves A."/>
            <person name="Rosa I.A."/>
            <person name="Tasca T."/>
            <person name="Bogo M.R."/>
            <person name="de Souza W."/>
        </authorList>
    </citation>
    <scope>NUCLEOTIDE SEQUENCE [LARGE SCALE GENOMIC DNA]</scope>
    <source>
        <strain evidence="9">K</strain>
    </source>
</reference>
<gene>
    <name evidence="9" type="ORF">TRFO_29254</name>
</gene>
<dbReference type="GO" id="GO:0016020">
    <property type="term" value="C:membrane"/>
    <property type="evidence" value="ECO:0007669"/>
    <property type="project" value="UniProtKB-SubCell"/>
</dbReference>
<keyword evidence="6 8" id="KW-0472">Membrane</keyword>
<evidence type="ECO:0000256" key="8">
    <source>
        <dbReference type="SAM" id="Phobius"/>
    </source>
</evidence>
<dbReference type="GO" id="GO:0055085">
    <property type="term" value="P:transmembrane transport"/>
    <property type="evidence" value="ECO:0007669"/>
    <property type="project" value="InterPro"/>
</dbReference>
<proteinExistence type="predicted"/>
<keyword evidence="2" id="KW-0813">Transport</keyword>
<dbReference type="InterPro" id="IPR004776">
    <property type="entry name" value="Mem_transp_PIN-like"/>
</dbReference>
<feature type="transmembrane region" description="Helical" evidence="8">
    <location>
        <begin position="370"/>
        <end position="387"/>
    </location>
</feature>
<dbReference type="PANTHER" id="PTHR36838">
    <property type="entry name" value="AUXIN EFFLUX CARRIER FAMILY PROTEIN"/>
    <property type="match status" value="1"/>
</dbReference>
<evidence type="ECO:0000256" key="3">
    <source>
        <dbReference type="ARBA" id="ARBA00022475"/>
    </source>
</evidence>
<evidence type="ECO:0000256" key="5">
    <source>
        <dbReference type="ARBA" id="ARBA00022989"/>
    </source>
</evidence>
<evidence type="ECO:0000256" key="7">
    <source>
        <dbReference type="SAM" id="MobiDB-lite"/>
    </source>
</evidence>
<feature type="transmembrane region" description="Helical" evidence="8">
    <location>
        <begin position="132"/>
        <end position="154"/>
    </location>
</feature>
<evidence type="ECO:0000313" key="9">
    <source>
        <dbReference type="EMBL" id="OHT03338.1"/>
    </source>
</evidence>
<evidence type="ECO:0000256" key="6">
    <source>
        <dbReference type="ARBA" id="ARBA00023136"/>
    </source>
</evidence>
<dbReference type="GeneID" id="94841375"/>
<keyword evidence="5 8" id="KW-1133">Transmembrane helix</keyword>
<feature type="transmembrane region" description="Helical" evidence="8">
    <location>
        <begin position="105"/>
        <end position="126"/>
    </location>
</feature>
<sequence>MAETRIDYLDAFQIGTCVLAIVGLGALCSHFKMFNYKEAFSIRRTIYLIAMPGLIFREIGIHKLNYHDWQPFFNGILVQLTSHILIGIISFIGPFKNKLRKFMSLIYSTSYINFVFFGYPVVRVLFGDEYVHIPTLHNLVTLVFFIPIHTFISFHDNKQPSESSQEMEDELEEGIEKVTGGPIQPVNTQGTDENSKSENSQDGENSQKNRQKGDIENQQNSENESNDEEFSEEPVKAEETYEDDISDPLSMSSSENGKHSKKSRFSPRFWAVFWSIVTPCNICAILGIIWSAIDVKMPVFLNDFVYDLEKATLGAGLFTCGIFMYQHPFLGCSAVKLIITLACHFVILPLISLFWSWICKNDSKTSMINVIVHSMPTALIGYVMSLNTGHAMRTASFTFFYSILLSLPFLMLWVIVFNELDIFKDE</sequence>
<feature type="transmembrane region" description="Helical" evidence="8">
    <location>
        <begin position="399"/>
        <end position="417"/>
    </location>
</feature>
<comment type="subcellular location">
    <subcellularLocation>
        <location evidence="1">Membrane</location>
        <topology evidence="1">Multi-pass membrane protein</topology>
    </subcellularLocation>
</comment>
<comment type="caution">
    <text evidence="9">The sequence shown here is derived from an EMBL/GenBank/DDBJ whole genome shotgun (WGS) entry which is preliminary data.</text>
</comment>
<evidence type="ECO:0000256" key="4">
    <source>
        <dbReference type="ARBA" id="ARBA00022692"/>
    </source>
</evidence>
<accession>A0A1J4JXE9</accession>
<dbReference type="RefSeq" id="XP_068356474.1">
    <property type="nucleotide sequence ID" value="XM_068506671.1"/>
</dbReference>
<dbReference type="VEuPathDB" id="TrichDB:TRFO_29254"/>
<feature type="transmembrane region" description="Helical" evidence="8">
    <location>
        <begin position="72"/>
        <end position="93"/>
    </location>
</feature>
<feature type="compositionally biased region" description="Polar residues" evidence="7">
    <location>
        <begin position="185"/>
        <end position="204"/>
    </location>
</feature>
<dbReference type="OrthoDB" id="10509925at2759"/>
<dbReference type="EMBL" id="MLAK01000830">
    <property type="protein sequence ID" value="OHT03338.1"/>
    <property type="molecule type" value="Genomic_DNA"/>
</dbReference>